<keyword evidence="2" id="KW-1185">Reference proteome</keyword>
<protein>
    <recommendedName>
        <fullName evidence="3">DUF4160 domain-containing protein</fullName>
    </recommendedName>
</protein>
<dbReference type="eggNOG" id="ENOG5031EA9">
    <property type="taxonomic scope" value="Bacteria"/>
</dbReference>
<sequence>MPTIFRKLGFRFFFYSNENTEPPHVHVEKGDGYGKYWIDPVKKDYMHNFSKKEEKQAEEIVGEEQDNFKKKWYEFFS</sequence>
<proteinExistence type="predicted"/>
<reference evidence="1 2" key="1">
    <citation type="journal article" date="2011" name="Stand. Genomic Sci.">
        <title>Complete genome sequence of Haliscomenobacter hydrossis type strain (O).</title>
        <authorList>
            <consortium name="US DOE Joint Genome Institute (JGI-PGF)"/>
            <person name="Daligault H."/>
            <person name="Lapidus A."/>
            <person name="Zeytun A."/>
            <person name="Nolan M."/>
            <person name="Lucas S."/>
            <person name="Del Rio T.G."/>
            <person name="Tice H."/>
            <person name="Cheng J.F."/>
            <person name="Tapia R."/>
            <person name="Han C."/>
            <person name="Goodwin L."/>
            <person name="Pitluck S."/>
            <person name="Liolios K."/>
            <person name="Pagani I."/>
            <person name="Ivanova N."/>
            <person name="Huntemann M."/>
            <person name="Mavromatis K."/>
            <person name="Mikhailova N."/>
            <person name="Pati A."/>
            <person name="Chen A."/>
            <person name="Palaniappan K."/>
            <person name="Land M."/>
            <person name="Hauser L."/>
            <person name="Brambilla E.M."/>
            <person name="Rohde M."/>
            <person name="Verbarg S."/>
            <person name="Goker M."/>
            <person name="Bristow J."/>
            <person name="Eisen J.A."/>
            <person name="Markowitz V."/>
            <person name="Hugenholtz P."/>
            <person name="Kyrpides N.C."/>
            <person name="Klenk H.P."/>
            <person name="Woyke T."/>
        </authorList>
    </citation>
    <scope>NUCLEOTIDE SEQUENCE [LARGE SCALE GENOMIC DNA]</scope>
    <source>
        <strain evidence="2">ATCC 27775 / DSM 1100 / LMG 10767 / O</strain>
    </source>
</reference>
<accession>F4L705</accession>
<dbReference type="AlphaFoldDB" id="F4L705"/>
<dbReference type="Proteomes" id="UP000008461">
    <property type="component" value="Chromosome"/>
</dbReference>
<name>F4L705_HALH1</name>
<evidence type="ECO:0008006" key="3">
    <source>
        <dbReference type="Google" id="ProtNLM"/>
    </source>
</evidence>
<organism evidence="1 2">
    <name type="scientific">Haliscomenobacter hydrossis (strain ATCC 27775 / DSM 1100 / LMG 10767 / O)</name>
    <dbReference type="NCBI Taxonomy" id="760192"/>
    <lineage>
        <taxon>Bacteria</taxon>
        <taxon>Pseudomonadati</taxon>
        <taxon>Bacteroidota</taxon>
        <taxon>Saprospiria</taxon>
        <taxon>Saprospirales</taxon>
        <taxon>Haliscomenobacteraceae</taxon>
        <taxon>Haliscomenobacter</taxon>
    </lineage>
</organism>
<reference key="2">
    <citation type="submission" date="2011-04" db="EMBL/GenBank/DDBJ databases">
        <title>Complete sequence of chromosome of Haliscomenobacter hydrossis DSM 1100.</title>
        <authorList>
            <consortium name="US DOE Joint Genome Institute (JGI-PGF)"/>
            <person name="Lucas S."/>
            <person name="Han J."/>
            <person name="Lapidus A."/>
            <person name="Bruce D."/>
            <person name="Goodwin L."/>
            <person name="Pitluck S."/>
            <person name="Peters L."/>
            <person name="Kyrpides N."/>
            <person name="Mavromatis K."/>
            <person name="Ivanova N."/>
            <person name="Ovchinnikova G."/>
            <person name="Pagani I."/>
            <person name="Daligault H."/>
            <person name="Detter J.C."/>
            <person name="Han C."/>
            <person name="Land M."/>
            <person name="Hauser L."/>
            <person name="Markowitz V."/>
            <person name="Cheng J.-F."/>
            <person name="Hugenholtz P."/>
            <person name="Woyke T."/>
            <person name="Wu D."/>
            <person name="Verbarg S."/>
            <person name="Frueling A."/>
            <person name="Brambilla E."/>
            <person name="Klenk H.-P."/>
            <person name="Eisen J.A."/>
        </authorList>
    </citation>
    <scope>NUCLEOTIDE SEQUENCE</scope>
    <source>
        <strain>DSM 1100</strain>
    </source>
</reference>
<dbReference type="STRING" id="760192.Halhy_4114"/>
<dbReference type="InterPro" id="IPR025427">
    <property type="entry name" value="DUF4160"/>
</dbReference>
<evidence type="ECO:0000313" key="2">
    <source>
        <dbReference type="Proteomes" id="UP000008461"/>
    </source>
</evidence>
<evidence type="ECO:0000313" key="1">
    <source>
        <dbReference type="EMBL" id="AEE51960.1"/>
    </source>
</evidence>
<dbReference type="Pfam" id="PF13711">
    <property type="entry name" value="DUF4160"/>
    <property type="match status" value="1"/>
</dbReference>
<dbReference type="KEGG" id="hhy:Halhy_4114"/>
<dbReference type="OrthoDB" id="122670at2"/>
<dbReference type="RefSeq" id="WP_013766498.1">
    <property type="nucleotide sequence ID" value="NC_015510.1"/>
</dbReference>
<gene>
    <name evidence="1" type="ordered locus">Halhy_4114</name>
</gene>
<dbReference type="EMBL" id="CP002691">
    <property type="protein sequence ID" value="AEE51960.1"/>
    <property type="molecule type" value="Genomic_DNA"/>
</dbReference>
<dbReference type="HOGENOM" id="CLU_162083_4_1_10"/>